<dbReference type="Proteomes" id="UP000288805">
    <property type="component" value="Unassembled WGS sequence"/>
</dbReference>
<evidence type="ECO:0000313" key="3">
    <source>
        <dbReference type="Proteomes" id="UP000288805"/>
    </source>
</evidence>
<evidence type="ECO:0000313" key="2">
    <source>
        <dbReference type="EMBL" id="RVX05829.1"/>
    </source>
</evidence>
<evidence type="ECO:0000256" key="1">
    <source>
        <dbReference type="SAM" id="MobiDB-lite"/>
    </source>
</evidence>
<gene>
    <name evidence="2" type="ORF">CK203_023928</name>
</gene>
<dbReference type="AlphaFoldDB" id="A0A438JA39"/>
<proteinExistence type="predicted"/>
<protein>
    <submittedName>
        <fullName evidence="2">Uncharacterized protein</fullName>
    </submittedName>
</protein>
<dbReference type="EMBL" id="QGNW01000054">
    <property type="protein sequence ID" value="RVX05829.1"/>
    <property type="molecule type" value="Genomic_DNA"/>
</dbReference>
<accession>A0A438JA39</accession>
<reference evidence="2 3" key="1">
    <citation type="journal article" date="2018" name="PLoS Genet.">
        <title>Population sequencing reveals clonal diversity and ancestral inbreeding in the grapevine cultivar Chardonnay.</title>
        <authorList>
            <person name="Roach M.J."/>
            <person name="Johnson D.L."/>
            <person name="Bohlmann J."/>
            <person name="van Vuuren H.J."/>
            <person name="Jones S.J."/>
            <person name="Pretorius I.S."/>
            <person name="Schmidt S.A."/>
            <person name="Borneman A.R."/>
        </authorList>
    </citation>
    <scope>NUCLEOTIDE SEQUENCE [LARGE SCALE GENOMIC DNA]</scope>
    <source>
        <strain evidence="3">cv. Chardonnay</strain>
        <tissue evidence="2">Leaf</tissue>
    </source>
</reference>
<name>A0A438JA39_VITVI</name>
<comment type="caution">
    <text evidence="2">The sequence shown here is derived from an EMBL/GenBank/DDBJ whole genome shotgun (WGS) entry which is preliminary data.</text>
</comment>
<organism evidence="2 3">
    <name type="scientific">Vitis vinifera</name>
    <name type="common">Grape</name>
    <dbReference type="NCBI Taxonomy" id="29760"/>
    <lineage>
        <taxon>Eukaryota</taxon>
        <taxon>Viridiplantae</taxon>
        <taxon>Streptophyta</taxon>
        <taxon>Embryophyta</taxon>
        <taxon>Tracheophyta</taxon>
        <taxon>Spermatophyta</taxon>
        <taxon>Magnoliopsida</taxon>
        <taxon>eudicotyledons</taxon>
        <taxon>Gunneridae</taxon>
        <taxon>Pentapetalae</taxon>
        <taxon>rosids</taxon>
        <taxon>Vitales</taxon>
        <taxon>Vitaceae</taxon>
        <taxon>Viteae</taxon>
        <taxon>Vitis</taxon>
    </lineage>
</organism>
<feature type="region of interest" description="Disordered" evidence="1">
    <location>
        <begin position="1"/>
        <end position="28"/>
    </location>
</feature>
<sequence length="108" mass="12004">MPAKKNVASSSAAGPSGKGGSGCPYSGKPTEVLNEQEFHDYFYLPNGVSVQLVDGNPMSIEKVGHNAIYFTKEQFNARLHFPLLSLFKEFIHYTQIPPAYIHPNIMWC</sequence>